<name>A0ABP7KJY2_9MICO</name>
<keyword evidence="1" id="KW-1133">Transmembrane helix</keyword>
<sequence length="58" mass="6546">MADPAVIVGLLMAANSFVLRWYMSVRWGVYPAPRGTLAVPGTAERYWNRVDLDLHNVK</sequence>
<feature type="transmembrane region" description="Helical" evidence="1">
    <location>
        <begin position="6"/>
        <end position="23"/>
    </location>
</feature>
<gene>
    <name evidence="2" type="ORF">GCM10022381_23220</name>
</gene>
<evidence type="ECO:0000313" key="2">
    <source>
        <dbReference type="EMBL" id="GAA3880324.1"/>
    </source>
</evidence>
<keyword evidence="1" id="KW-0472">Membrane</keyword>
<organism evidence="2 3">
    <name type="scientific">Leifsonia kafniensis</name>
    <dbReference type="NCBI Taxonomy" id="475957"/>
    <lineage>
        <taxon>Bacteria</taxon>
        <taxon>Bacillati</taxon>
        <taxon>Actinomycetota</taxon>
        <taxon>Actinomycetes</taxon>
        <taxon>Micrococcales</taxon>
        <taxon>Microbacteriaceae</taxon>
        <taxon>Leifsonia</taxon>
    </lineage>
</organism>
<protein>
    <submittedName>
        <fullName evidence="2">Uncharacterized protein</fullName>
    </submittedName>
</protein>
<comment type="caution">
    <text evidence="2">The sequence shown here is derived from an EMBL/GenBank/DDBJ whole genome shotgun (WGS) entry which is preliminary data.</text>
</comment>
<dbReference type="EMBL" id="BAABCN010000007">
    <property type="protein sequence ID" value="GAA3880324.1"/>
    <property type="molecule type" value="Genomic_DNA"/>
</dbReference>
<proteinExistence type="predicted"/>
<accession>A0ABP7KJY2</accession>
<keyword evidence="3" id="KW-1185">Reference proteome</keyword>
<reference evidence="3" key="1">
    <citation type="journal article" date="2019" name="Int. J. Syst. Evol. Microbiol.">
        <title>The Global Catalogue of Microorganisms (GCM) 10K type strain sequencing project: providing services to taxonomists for standard genome sequencing and annotation.</title>
        <authorList>
            <consortium name="The Broad Institute Genomics Platform"/>
            <consortium name="The Broad Institute Genome Sequencing Center for Infectious Disease"/>
            <person name="Wu L."/>
            <person name="Ma J."/>
        </authorList>
    </citation>
    <scope>NUCLEOTIDE SEQUENCE [LARGE SCALE GENOMIC DNA]</scope>
    <source>
        <strain evidence="3">JCM 17021</strain>
    </source>
</reference>
<evidence type="ECO:0000256" key="1">
    <source>
        <dbReference type="SAM" id="Phobius"/>
    </source>
</evidence>
<dbReference type="Proteomes" id="UP001501803">
    <property type="component" value="Unassembled WGS sequence"/>
</dbReference>
<evidence type="ECO:0000313" key="3">
    <source>
        <dbReference type="Proteomes" id="UP001501803"/>
    </source>
</evidence>
<keyword evidence="1" id="KW-0812">Transmembrane</keyword>